<feature type="compositionally biased region" description="Polar residues" evidence="1">
    <location>
        <begin position="30"/>
        <end position="43"/>
    </location>
</feature>
<feature type="compositionally biased region" description="Polar residues" evidence="1">
    <location>
        <begin position="1"/>
        <end position="12"/>
    </location>
</feature>
<reference evidence="2" key="1">
    <citation type="journal article" date="2019" name="Sci. Rep.">
        <title>Draft genome of Tanacetum cinerariifolium, the natural source of mosquito coil.</title>
        <authorList>
            <person name="Yamashiro T."/>
            <person name="Shiraishi A."/>
            <person name="Satake H."/>
            <person name="Nakayama K."/>
        </authorList>
    </citation>
    <scope>NUCLEOTIDE SEQUENCE</scope>
</reference>
<name>A0A6L2JH83_TANCI</name>
<proteinExistence type="predicted"/>
<protein>
    <submittedName>
        <fullName evidence="2">Pescadillo like</fullName>
    </submittedName>
</protein>
<feature type="compositionally biased region" description="Basic and acidic residues" evidence="1">
    <location>
        <begin position="13"/>
        <end position="29"/>
    </location>
</feature>
<dbReference type="AlphaFoldDB" id="A0A6L2JH83"/>
<organism evidence="2">
    <name type="scientific">Tanacetum cinerariifolium</name>
    <name type="common">Dalmatian daisy</name>
    <name type="synonym">Chrysanthemum cinerariifolium</name>
    <dbReference type="NCBI Taxonomy" id="118510"/>
    <lineage>
        <taxon>Eukaryota</taxon>
        <taxon>Viridiplantae</taxon>
        <taxon>Streptophyta</taxon>
        <taxon>Embryophyta</taxon>
        <taxon>Tracheophyta</taxon>
        <taxon>Spermatophyta</taxon>
        <taxon>Magnoliopsida</taxon>
        <taxon>eudicotyledons</taxon>
        <taxon>Gunneridae</taxon>
        <taxon>Pentapetalae</taxon>
        <taxon>asterids</taxon>
        <taxon>campanulids</taxon>
        <taxon>Asterales</taxon>
        <taxon>Asteraceae</taxon>
        <taxon>Asteroideae</taxon>
        <taxon>Anthemideae</taxon>
        <taxon>Anthemidinae</taxon>
        <taxon>Tanacetum</taxon>
    </lineage>
</organism>
<evidence type="ECO:0000256" key="1">
    <source>
        <dbReference type="SAM" id="MobiDB-lite"/>
    </source>
</evidence>
<accession>A0A6L2JH83</accession>
<sequence length="243" mass="27631">MCFFPCSTNPKNNNKDAHTDGKEHDDDIQKSVSPDIHSSSCGDQTRKQVKVLRMVDADWKPSIGFRHGELKKAKQEIMDALNNNEKSYAPILDIIPRKASGRFDTSLHMSAYVLNPYYLYNDLEVQKDDDLNDAIVELAETLFGEDYNMQNQITFHEFPMYKGKLEKFSRAVAIKGCEVNDEKYDPACEAQEWIVEGEVCEDRVEGGLPRETVSDDIDEEIEYESDGVQIIEQYGPDEDGASI</sequence>
<feature type="region of interest" description="Disordered" evidence="1">
    <location>
        <begin position="1"/>
        <end position="44"/>
    </location>
</feature>
<dbReference type="EMBL" id="BKCJ010000646">
    <property type="protein sequence ID" value="GEU35034.1"/>
    <property type="molecule type" value="Genomic_DNA"/>
</dbReference>
<comment type="caution">
    <text evidence="2">The sequence shown here is derived from an EMBL/GenBank/DDBJ whole genome shotgun (WGS) entry which is preliminary data.</text>
</comment>
<gene>
    <name evidence="2" type="ORF">Tci_007012</name>
</gene>
<evidence type="ECO:0000313" key="2">
    <source>
        <dbReference type="EMBL" id="GEU35034.1"/>
    </source>
</evidence>